<keyword evidence="3" id="KW-1185">Reference proteome</keyword>
<dbReference type="Proteomes" id="UP001374584">
    <property type="component" value="Unassembled WGS sequence"/>
</dbReference>
<organism evidence="2 3">
    <name type="scientific">Phaseolus coccineus</name>
    <name type="common">Scarlet runner bean</name>
    <name type="synonym">Phaseolus multiflorus</name>
    <dbReference type="NCBI Taxonomy" id="3886"/>
    <lineage>
        <taxon>Eukaryota</taxon>
        <taxon>Viridiplantae</taxon>
        <taxon>Streptophyta</taxon>
        <taxon>Embryophyta</taxon>
        <taxon>Tracheophyta</taxon>
        <taxon>Spermatophyta</taxon>
        <taxon>Magnoliopsida</taxon>
        <taxon>eudicotyledons</taxon>
        <taxon>Gunneridae</taxon>
        <taxon>Pentapetalae</taxon>
        <taxon>rosids</taxon>
        <taxon>fabids</taxon>
        <taxon>Fabales</taxon>
        <taxon>Fabaceae</taxon>
        <taxon>Papilionoideae</taxon>
        <taxon>50 kb inversion clade</taxon>
        <taxon>NPAAA clade</taxon>
        <taxon>indigoferoid/millettioid clade</taxon>
        <taxon>Phaseoleae</taxon>
        <taxon>Phaseolus</taxon>
    </lineage>
</organism>
<evidence type="ECO:0000313" key="2">
    <source>
        <dbReference type="EMBL" id="KAK7356310.1"/>
    </source>
</evidence>
<feature type="chain" id="PRO_5042957376" evidence="1">
    <location>
        <begin position="18"/>
        <end position="159"/>
    </location>
</feature>
<evidence type="ECO:0000256" key="1">
    <source>
        <dbReference type="SAM" id="SignalP"/>
    </source>
</evidence>
<keyword evidence="1" id="KW-0732">Signal</keyword>
<protein>
    <submittedName>
        <fullName evidence="2">Uncharacterized protein</fullName>
    </submittedName>
</protein>
<comment type="caution">
    <text evidence="2">The sequence shown here is derived from an EMBL/GenBank/DDBJ whole genome shotgun (WGS) entry which is preliminary data.</text>
</comment>
<sequence>MMRCQAFPFLWWGQVFAAVDSRSYSACQSKKSLDFYSYLDCLWGNEETILALEEESRVTDDSPLYGEGSEGFELDAMYLAFAVKEKENESVEEKKRAGPSGFFDGGVSYITSHKMLAYAYLSVNGYISKTSIILLHNESLISSIKTKLVNKHELSLIPS</sequence>
<feature type="signal peptide" evidence="1">
    <location>
        <begin position="1"/>
        <end position="17"/>
    </location>
</feature>
<dbReference type="AlphaFoldDB" id="A0AAN9MK41"/>
<gene>
    <name evidence="2" type="ORF">VNO80_15579</name>
</gene>
<reference evidence="2 3" key="1">
    <citation type="submission" date="2024-01" db="EMBL/GenBank/DDBJ databases">
        <title>The genomes of 5 underutilized Papilionoideae crops provide insights into root nodulation and disease resistanc.</title>
        <authorList>
            <person name="Jiang F."/>
        </authorList>
    </citation>
    <scope>NUCLEOTIDE SEQUENCE [LARGE SCALE GENOMIC DNA]</scope>
    <source>
        <strain evidence="2">JINMINGXINNONG_FW02</strain>
        <tissue evidence="2">Leaves</tissue>
    </source>
</reference>
<accession>A0AAN9MK41</accession>
<evidence type="ECO:0000313" key="3">
    <source>
        <dbReference type="Proteomes" id="UP001374584"/>
    </source>
</evidence>
<proteinExistence type="predicted"/>
<dbReference type="EMBL" id="JAYMYR010000006">
    <property type="protein sequence ID" value="KAK7356310.1"/>
    <property type="molecule type" value="Genomic_DNA"/>
</dbReference>
<name>A0AAN9MK41_PHACN</name>